<dbReference type="Gene3D" id="1.20.1070.10">
    <property type="entry name" value="Rhodopsin 7-helix transmembrane proteins"/>
    <property type="match status" value="1"/>
</dbReference>
<dbReference type="Proteomes" id="UP001303046">
    <property type="component" value="Unassembled WGS sequence"/>
</dbReference>
<dbReference type="EMBL" id="JAVFWL010000002">
    <property type="protein sequence ID" value="KAK6733921.1"/>
    <property type="molecule type" value="Genomic_DNA"/>
</dbReference>
<dbReference type="SUPFAM" id="SSF81321">
    <property type="entry name" value="Family A G protein-coupled receptor-like"/>
    <property type="match status" value="1"/>
</dbReference>
<feature type="transmembrane region" description="Helical" evidence="1">
    <location>
        <begin position="12"/>
        <end position="33"/>
    </location>
</feature>
<keyword evidence="3" id="KW-1185">Reference proteome</keyword>
<evidence type="ECO:0000313" key="3">
    <source>
        <dbReference type="Proteomes" id="UP001303046"/>
    </source>
</evidence>
<evidence type="ECO:0000256" key="1">
    <source>
        <dbReference type="SAM" id="Phobius"/>
    </source>
</evidence>
<dbReference type="InterPro" id="IPR052322">
    <property type="entry name" value="Mito_rRNA_Mtase_NSUN4"/>
</dbReference>
<feature type="transmembrane region" description="Helical" evidence="1">
    <location>
        <begin position="71"/>
        <end position="91"/>
    </location>
</feature>
<feature type="transmembrane region" description="Helical" evidence="1">
    <location>
        <begin position="45"/>
        <end position="64"/>
    </location>
</feature>
<dbReference type="PANTHER" id="PTHR46955">
    <property type="entry name" value="PROTEIN CBG01349-RELATED"/>
    <property type="match status" value="1"/>
</dbReference>
<proteinExistence type="predicted"/>
<keyword evidence="1" id="KW-0812">Transmembrane</keyword>
<comment type="caution">
    <text evidence="2">The sequence shown here is derived from an EMBL/GenBank/DDBJ whole genome shotgun (WGS) entry which is preliminary data.</text>
</comment>
<reference evidence="2 3" key="1">
    <citation type="submission" date="2023-08" db="EMBL/GenBank/DDBJ databases">
        <title>A Necator americanus chromosomal reference genome.</title>
        <authorList>
            <person name="Ilik V."/>
            <person name="Petrzelkova K.J."/>
            <person name="Pardy F."/>
            <person name="Fuh T."/>
            <person name="Niatou-Singa F.S."/>
            <person name="Gouil Q."/>
            <person name="Baker L."/>
            <person name="Ritchie M.E."/>
            <person name="Jex A.R."/>
            <person name="Gazzola D."/>
            <person name="Li H."/>
            <person name="Toshio Fujiwara R."/>
            <person name="Zhan B."/>
            <person name="Aroian R.V."/>
            <person name="Pafco B."/>
            <person name="Schwarz E.M."/>
        </authorList>
    </citation>
    <scope>NUCLEOTIDE SEQUENCE [LARGE SCALE GENOMIC DNA]</scope>
    <source>
        <strain evidence="2 3">Aroian</strain>
        <tissue evidence="2">Whole animal</tissue>
    </source>
</reference>
<feature type="transmembrane region" description="Helical" evidence="1">
    <location>
        <begin position="167"/>
        <end position="190"/>
    </location>
</feature>
<feature type="transmembrane region" description="Helical" evidence="1">
    <location>
        <begin position="124"/>
        <end position="141"/>
    </location>
</feature>
<gene>
    <name evidence="2" type="primary">Necator_chrII.g5388</name>
    <name evidence="2" type="ORF">RB195_017595</name>
</gene>
<dbReference type="PANTHER" id="PTHR46955:SF3">
    <property type="entry name" value="G_PROTEIN_RECEP_F1_2 DOMAIN-CONTAINING PROTEIN"/>
    <property type="match status" value="1"/>
</dbReference>
<evidence type="ECO:0008006" key="4">
    <source>
        <dbReference type="Google" id="ProtNLM"/>
    </source>
</evidence>
<keyword evidence="1" id="KW-1133">Transmembrane helix</keyword>
<evidence type="ECO:0000313" key="2">
    <source>
        <dbReference type="EMBL" id="KAK6733921.1"/>
    </source>
</evidence>
<organism evidence="2 3">
    <name type="scientific">Necator americanus</name>
    <name type="common">Human hookworm</name>
    <dbReference type="NCBI Taxonomy" id="51031"/>
    <lineage>
        <taxon>Eukaryota</taxon>
        <taxon>Metazoa</taxon>
        <taxon>Ecdysozoa</taxon>
        <taxon>Nematoda</taxon>
        <taxon>Chromadorea</taxon>
        <taxon>Rhabditida</taxon>
        <taxon>Rhabditina</taxon>
        <taxon>Rhabditomorpha</taxon>
        <taxon>Strongyloidea</taxon>
        <taxon>Ancylostomatidae</taxon>
        <taxon>Bunostominae</taxon>
        <taxon>Necator</taxon>
    </lineage>
</organism>
<name>A0ABR1C7H8_NECAM</name>
<dbReference type="InterPro" id="IPR019420">
    <property type="entry name" value="7TM_GPCR_serpentine_rcpt_Srbc"/>
</dbReference>
<dbReference type="Pfam" id="PF10316">
    <property type="entry name" value="7TM_GPCR_Srbc"/>
    <property type="match status" value="1"/>
</dbReference>
<sequence length="260" mass="28569">MTSNLTFLITDIVLLALQFSVIILNGFILFIFLSTPLVIQLKINLTLTITIAAERALALFYPLLYRKFLSAAYSFTSLLIGVVFACNDLLLEFLLSPIVERPNCATIGCFVSDEFRLYWGTSNMIMGLFVVILTFLVLFKLRAIQNSSKKMGAGVGRDKSRFNQGNLISVGILLTSLLFVILPSVCVGFVEMIGLSIFRNVGPFYIAGLLSAGACNTVIFAVFNRDMRRLAKDCLAGKGVPSRLPSTRIEVAASRSIANR</sequence>
<feature type="transmembrane region" description="Helical" evidence="1">
    <location>
        <begin position="202"/>
        <end position="223"/>
    </location>
</feature>
<accession>A0ABR1C7H8</accession>
<protein>
    <recommendedName>
        <fullName evidence="4">G-protein coupled receptors family 1 profile domain-containing protein</fullName>
    </recommendedName>
</protein>
<keyword evidence="1" id="KW-0472">Membrane</keyword>